<organism evidence="2 3">
    <name type="scientific">Streptococcus pacificus</name>
    <dbReference type="NCBI Taxonomy" id="2740577"/>
    <lineage>
        <taxon>Bacteria</taxon>
        <taxon>Bacillati</taxon>
        <taxon>Bacillota</taxon>
        <taxon>Bacilli</taxon>
        <taxon>Lactobacillales</taxon>
        <taxon>Streptococcaceae</taxon>
        <taxon>Streptococcus</taxon>
    </lineage>
</organism>
<evidence type="ECO:0000313" key="2">
    <source>
        <dbReference type="EMBL" id="MBJ8326207.1"/>
    </source>
</evidence>
<accession>A0ABS0ZJR2</accession>
<dbReference type="Gene3D" id="3.40.50.300">
    <property type="entry name" value="P-loop containing nucleotide triphosphate hydrolases"/>
    <property type="match status" value="2"/>
</dbReference>
<feature type="domain" description="AAA+ ATPase" evidence="1">
    <location>
        <begin position="142"/>
        <end position="440"/>
    </location>
</feature>
<keyword evidence="3" id="KW-1185">Reference proteome</keyword>
<proteinExistence type="predicted"/>
<dbReference type="Pfam" id="PF07728">
    <property type="entry name" value="AAA_5"/>
    <property type="match status" value="1"/>
</dbReference>
<dbReference type="SUPFAM" id="SSF52540">
    <property type="entry name" value="P-loop containing nucleoside triphosphate hydrolases"/>
    <property type="match status" value="2"/>
</dbReference>
<evidence type="ECO:0000259" key="1">
    <source>
        <dbReference type="SMART" id="SM00382"/>
    </source>
</evidence>
<comment type="caution">
    <text evidence="2">The sequence shown here is derived from an EMBL/GenBank/DDBJ whole genome shotgun (WGS) entry which is preliminary data.</text>
</comment>
<dbReference type="SMART" id="SM00382">
    <property type="entry name" value="AAA"/>
    <property type="match status" value="1"/>
</dbReference>
<dbReference type="InterPro" id="IPR027417">
    <property type="entry name" value="P-loop_NTPase"/>
</dbReference>
<dbReference type="Proteomes" id="UP000653045">
    <property type="component" value="Unassembled WGS sequence"/>
</dbReference>
<sequence>MDLVAIIKAGINHDYDNQVFSYQNSFYSRPSITIKLLCIYSPSSDFFGVNISTDQSRFWGKLIPLDKKHGGVYKQNYELTAAISKKFPELDGNYLSSILWEYHHHMIDSKKEKNNVIEALVEENNEKTNTYYLNEFSNLLIKAKNIIFRGAPGTGKTYLANEIAADIVSKGRTKTISDLDDDEKKRIGFVQFHPSYDYTDFVEGLRPITTEDGIVSFQLKPGSFMSFINQAKTKKSIDGVDNFDEAWETFFDSVTEARIEGQGYNKLLSLTGKPIKNLLTYERGGVQGVYPEGTTMYWNYDQLYNIYRGLPGVPKGGLDNYRKAIINHLKSDYGLKDYQENSQVKEKTEDYVFIIDEINRGEISKIFGELFFSLDPDYRGNKEGVYTQYANLHTNPEEKFYIPDNVYIIGTMNDIDRSVDTFDFAMRRRFTFLEITAEASAEKMNLPKDVKEQMARLNTAIITIGGLTEDYQIGASYFKDISTPEVDDKMAPLWHTKLYPLLKDYFRGEHKASDKLEKIKKEYFAIEED</sequence>
<name>A0ABS0ZJR2_9STRE</name>
<dbReference type="PANTHER" id="PTHR37291:SF1">
    <property type="entry name" value="TYPE IV METHYL-DIRECTED RESTRICTION ENZYME ECOKMCRB SUBUNIT"/>
    <property type="match status" value="1"/>
</dbReference>
<protein>
    <submittedName>
        <fullName evidence="2">AAA family ATPase</fullName>
    </submittedName>
</protein>
<dbReference type="InterPro" id="IPR003593">
    <property type="entry name" value="AAA+_ATPase"/>
</dbReference>
<dbReference type="InterPro" id="IPR052934">
    <property type="entry name" value="Methyl-DNA_Rec/Restrict_Enz"/>
</dbReference>
<dbReference type="InterPro" id="IPR011704">
    <property type="entry name" value="ATPase_dyneun-rel_AAA"/>
</dbReference>
<gene>
    <name evidence="2" type="ORF">JHK62_05930</name>
</gene>
<evidence type="ECO:0000313" key="3">
    <source>
        <dbReference type="Proteomes" id="UP000653045"/>
    </source>
</evidence>
<reference evidence="2 3" key="1">
    <citation type="journal article" date="2021" name="Int. J. Syst. Evol. Microbiol.">
        <title>Streptococcus vicugnae sp. nov., isolated from faeces of alpacas (Vicugna pacos) and cattle (Bos taurus), Streptococcus zalophi sp. nov., and Streptococcus pacificus sp. nov., isolated from respiratory tract of California sea lions (Zalophus californianus).</title>
        <authorList>
            <person name="Volokhov D.V."/>
            <person name="Zagorodnyaya T.A."/>
            <person name="Shen Z."/>
            <person name="Blom J."/>
            <person name="Furtak V.A."/>
            <person name="Eisenberg T."/>
            <person name="Fan P."/>
            <person name="Jeong K.C."/>
            <person name="Gao Y."/>
            <person name="Zhang S."/>
            <person name="Amselle M."/>
        </authorList>
    </citation>
    <scope>NUCLEOTIDE SEQUENCE [LARGE SCALE GENOMIC DNA]</scope>
    <source>
        <strain evidence="2 3">CSL7591</strain>
    </source>
</reference>
<dbReference type="EMBL" id="JAENBO010000004">
    <property type="protein sequence ID" value="MBJ8326207.1"/>
    <property type="molecule type" value="Genomic_DNA"/>
</dbReference>
<dbReference type="PANTHER" id="PTHR37291">
    <property type="entry name" value="5-METHYLCYTOSINE-SPECIFIC RESTRICTION ENZYME B"/>
    <property type="match status" value="1"/>
</dbReference>